<dbReference type="InterPro" id="IPR036875">
    <property type="entry name" value="Znf_CCHC_sf"/>
</dbReference>
<dbReference type="EMBL" id="CAJVPS010024676">
    <property type="protein sequence ID" value="CAG8717066.1"/>
    <property type="molecule type" value="Genomic_DNA"/>
</dbReference>
<evidence type="ECO:0000256" key="2">
    <source>
        <dbReference type="SAM" id="MobiDB-lite"/>
    </source>
</evidence>
<dbReference type="Pfam" id="PF00098">
    <property type="entry name" value="zf-CCHC"/>
    <property type="match status" value="5"/>
</dbReference>
<keyword evidence="1" id="KW-0863">Zinc-finger</keyword>
<dbReference type="PROSITE" id="PS50158">
    <property type="entry name" value="ZF_CCHC"/>
    <property type="match status" value="6"/>
</dbReference>
<protein>
    <submittedName>
        <fullName evidence="4">11373_t:CDS:1</fullName>
    </submittedName>
</protein>
<dbReference type="GO" id="GO:0008270">
    <property type="term" value="F:zinc ion binding"/>
    <property type="evidence" value="ECO:0007669"/>
    <property type="project" value="UniProtKB-KW"/>
</dbReference>
<dbReference type="GO" id="GO:0003676">
    <property type="term" value="F:nucleic acid binding"/>
    <property type="evidence" value="ECO:0007669"/>
    <property type="project" value="InterPro"/>
</dbReference>
<feature type="compositionally biased region" description="Polar residues" evidence="2">
    <location>
        <begin position="18"/>
        <end position="34"/>
    </location>
</feature>
<evidence type="ECO:0000313" key="5">
    <source>
        <dbReference type="Proteomes" id="UP000789508"/>
    </source>
</evidence>
<gene>
    <name evidence="4" type="ORF">ALEPTO_LOCUS12117</name>
</gene>
<dbReference type="OrthoDB" id="2391219at2759"/>
<evidence type="ECO:0000256" key="1">
    <source>
        <dbReference type="PROSITE-ProRule" id="PRU00047"/>
    </source>
</evidence>
<feature type="non-terminal residue" evidence="4">
    <location>
        <position position="366"/>
    </location>
</feature>
<keyword evidence="1" id="KW-0479">Metal-binding</keyword>
<dbReference type="Proteomes" id="UP000789508">
    <property type="component" value="Unassembled WGS sequence"/>
</dbReference>
<dbReference type="SMART" id="SM00343">
    <property type="entry name" value="ZnF_C2HC"/>
    <property type="match status" value="7"/>
</dbReference>
<proteinExistence type="predicted"/>
<sequence>MSKQNNDLWGASKEASKEYNSWDTTSKPDNNTWGAQKENKTWGSKTLNCFKCNQPGHRASECTEEGGNGGKSFNCYKCNQPGHRASECTEEGGNGGKSFNCYKCNQPGHRASECTEEGNGGKSFNCYKCNQPGHRASECTEEGDGSKMLNCFQCGSSEHLSARCPLKVRKTIPWENPKPASMSSEEAWEKLLKADKEKDIDDFKEAFEEYAKATPDENFQSIEKKLRAANCTGRIIALEREGIPLTKCLIDLQGNTGKKYVATIIMGSPDRLPRTAGSRARDEGENVEWLADAGFMRDDREPACFNCREKGHITKDCPQPKREYEKTGPMTCQHCGSAEHWTKLCPEDRRHNSYAETRKNILGDRA</sequence>
<feature type="domain" description="CCHC-type" evidence="3">
    <location>
        <begin position="126"/>
        <end position="141"/>
    </location>
</feature>
<organism evidence="4 5">
    <name type="scientific">Ambispora leptoticha</name>
    <dbReference type="NCBI Taxonomy" id="144679"/>
    <lineage>
        <taxon>Eukaryota</taxon>
        <taxon>Fungi</taxon>
        <taxon>Fungi incertae sedis</taxon>
        <taxon>Mucoromycota</taxon>
        <taxon>Glomeromycotina</taxon>
        <taxon>Glomeromycetes</taxon>
        <taxon>Archaeosporales</taxon>
        <taxon>Ambisporaceae</taxon>
        <taxon>Ambispora</taxon>
    </lineage>
</organism>
<dbReference type="InterPro" id="IPR001878">
    <property type="entry name" value="Znf_CCHC"/>
</dbReference>
<reference evidence="4" key="1">
    <citation type="submission" date="2021-06" db="EMBL/GenBank/DDBJ databases">
        <authorList>
            <person name="Kallberg Y."/>
            <person name="Tangrot J."/>
            <person name="Rosling A."/>
        </authorList>
    </citation>
    <scope>NUCLEOTIDE SEQUENCE</scope>
    <source>
        <strain evidence="4">FL130A</strain>
    </source>
</reference>
<feature type="domain" description="CCHC-type" evidence="3">
    <location>
        <begin position="151"/>
        <end position="165"/>
    </location>
</feature>
<dbReference type="SUPFAM" id="SSF57756">
    <property type="entry name" value="Retrovirus zinc finger-like domains"/>
    <property type="match status" value="3"/>
</dbReference>
<feature type="domain" description="CCHC-type" evidence="3">
    <location>
        <begin position="49"/>
        <end position="64"/>
    </location>
</feature>
<feature type="region of interest" description="Disordered" evidence="2">
    <location>
        <begin position="1"/>
        <end position="39"/>
    </location>
</feature>
<keyword evidence="5" id="KW-1185">Reference proteome</keyword>
<feature type="domain" description="CCHC-type" evidence="3">
    <location>
        <begin position="101"/>
        <end position="116"/>
    </location>
</feature>
<feature type="domain" description="CCHC-type" evidence="3">
    <location>
        <begin position="75"/>
        <end position="90"/>
    </location>
</feature>
<feature type="non-terminal residue" evidence="4">
    <location>
        <position position="1"/>
    </location>
</feature>
<comment type="caution">
    <text evidence="4">The sequence shown here is derived from an EMBL/GenBank/DDBJ whole genome shotgun (WGS) entry which is preliminary data.</text>
</comment>
<dbReference type="Gene3D" id="4.10.60.10">
    <property type="entry name" value="Zinc finger, CCHC-type"/>
    <property type="match status" value="3"/>
</dbReference>
<keyword evidence="1" id="KW-0862">Zinc</keyword>
<feature type="domain" description="CCHC-type" evidence="3">
    <location>
        <begin position="304"/>
        <end position="319"/>
    </location>
</feature>
<dbReference type="AlphaFoldDB" id="A0A9N9I1I9"/>
<evidence type="ECO:0000259" key="3">
    <source>
        <dbReference type="PROSITE" id="PS50158"/>
    </source>
</evidence>
<name>A0A9N9I1I9_9GLOM</name>
<evidence type="ECO:0000313" key="4">
    <source>
        <dbReference type="EMBL" id="CAG8717066.1"/>
    </source>
</evidence>
<dbReference type="InterPro" id="IPR051714">
    <property type="entry name" value="Znf_CCHC_NABP"/>
</dbReference>
<dbReference type="PANTHER" id="PTHR23002">
    <property type="entry name" value="ZINC FINGER CCHC DOMAIN CONTAINING PROTEIN"/>
    <property type="match status" value="1"/>
</dbReference>
<accession>A0A9N9I1I9</accession>